<reference evidence="2" key="1">
    <citation type="journal article" date="2023" name="Mol. Phylogenet. Evol.">
        <title>Genome-scale phylogeny and comparative genomics of the fungal order Sordariales.</title>
        <authorList>
            <person name="Hensen N."/>
            <person name="Bonometti L."/>
            <person name="Westerberg I."/>
            <person name="Brannstrom I.O."/>
            <person name="Guillou S."/>
            <person name="Cros-Aarteil S."/>
            <person name="Calhoun S."/>
            <person name="Haridas S."/>
            <person name="Kuo A."/>
            <person name="Mondo S."/>
            <person name="Pangilinan J."/>
            <person name="Riley R."/>
            <person name="LaButti K."/>
            <person name="Andreopoulos B."/>
            <person name="Lipzen A."/>
            <person name="Chen C."/>
            <person name="Yan M."/>
            <person name="Daum C."/>
            <person name="Ng V."/>
            <person name="Clum A."/>
            <person name="Steindorff A."/>
            <person name="Ohm R.A."/>
            <person name="Martin F."/>
            <person name="Silar P."/>
            <person name="Natvig D.O."/>
            <person name="Lalanne C."/>
            <person name="Gautier V."/>
            <person name="Ament-Velasquez S.L."/>
            <person name="Kruys A."/>
            <person name="Hutchinson M.I."/>
            <person name="Powell A.J."/>
            <person name="Barry K."/>
            <person name="Miller A.N."/>
            <person name="Grigoriev I.V."/>
            <person name="Debuchy R."/>
            <person name="Gladieux P."/>
            <person name="Hiltunen Thoren M."/>
            <person name="Johannesson H."/>
        </authorList>
    </citation>
    <scope>NUCLEOTIDE SEQUENCE</scope>
    <source>
        <strain evidence="2">CBS 508.74</strain>
    </source>
</reference>
<reference evidence="2" key="2">
    <citation type="submission" date="2023-05" db="EMBL/GenBank/DDBJ databases">
        <authorList>
            <consortium name="Lawrence Berkeley National Laboratory"/>
            <person name="Steindorff A."/>
            <person name="Hensen N."/>
            <person name="Bonometti L."/>
            <person name="Westerberg I."/>
            <person name="Brannstrom I.O."/>
            <person name="Guillou S."/>
            <person name="Cros-Aarteil S."/>
            <person name="Calhoun S."/>
            <person name="Haridas S."/>
            <person name="Kuo A."/>
            <person name="Mondo S."/>
            <person name="Pangilinan J."/>
            <person name="Riley R."/>
            <person name="Labutti K."/>
            <person name="Andreopoulos B."/>
            <person name="Lipzen A."/>
            <person name="Chen C."/>
            <person name="Yanf M."/>
            <person name="Daum C."/>
            <person name="Ng V."/>
            <person name="Clum A."/>
            <person name="Ohm R."/>
            <person name="Martin F."/>
            <person name="Silar P."/>
            <person name="Natvig D."/>
            <person name="Lalanne C."/>
            <person name="Gautier V."/>
            <person name="Ament-Velasquez S.L."/>
            <person name="Kruys A."/>
            <person name="Hutchinson M.I."/>
            <person name="Powell A.J."/>
            <person name="Barry K."/>
            <person name="Miller A.N."/>
            <person name="Grigoriev I.V."/>
            <person name="Debuchy R."/>
            <person name="Gladieux P."/>
            <person name="Thoren M.H."/>
            <person name="Johannesson H."/>
        </authorList>
    </citation>
    <scope>NUCLEOTIDE SEQUENCE</scope>
    <source>
        <strain evidence="2">CBS 508.74</strain>
    </source>
</reference>
<protein>
    <submittedName>
        <fullName evidence="2">Uncharacterized protein</fullName>
    </submittedName>
</protein>
<dbReference type="Proteomes" id="UP001302812">
    <property type="component" value="Unassembled WGS sequence"/>
</dbReference>
<name>A0AAN6TID4_9PEZI</name>
<evidence type="ECO:0000313" key="2">
    <source>
        <dbReference type="EMBL" id="KAK4114430.1"/>
    </source>
</evidence>
<dbReference type="EMBL" id="MU853336">
    <property type="protein sequence ID" value="KAK4114430.1"/>
    <property type="molecule type" value="Genomic_DNA"/>
</dbReference>
<keyword evidence="3" id="KW-1185">Reference proteome</keyword>
<sequence length="222" mass="24376">MQHWVPRPAGTMENAREPRPVAETCTHRTLLSPHLQRPRESVKPGFGSQLSPDLLPQPGETIHRALSLSVLTWGAPTDPKDIENGVQYIQFFMVFLASTLSRCDSSNHGYDNKLRGHPSGLGTGPDPSAGLSGSVVGAEATYIKARRKIIGVPPDISHLTPARHGRLSEGAGLLTPEASYLMNDNRKALGVQKRWRKHATSSFDNVPGLYRYNLKSTLLIQR</sequence>
<feature type="region of interest" description="Disordered" evidence="1">
    <location>
        <begin position="1"/>
        <end position="58"/>
    </location>
</feature>
<dbReference type="GeneID" id="89934085"/>
<gene>
    <name evidence="2" type="ORF">N656DRAFT_525736</name>
</gene>
<comment type="caution">
    <text evidence="2">The sequence shown here is derived from an EMBL/GenBank/DDBJ whole genome shotgun (WGS) entry which is preliminary data.</text>
</comment>
<dbReference type="RefSeq" id="XP_064672000.1">
    <property type="nucleotide sequence ID" value="XM_064809961.1"/>
</dbReference>
<proteinExistence type="predicted"/>
<evidence type="ECO:0000256" key="1">
    <source>
        <dbReference type="SAM" id="MobiDB-lite"/>
    </source>
</evidence>
<accession>A0AAN6TID4</accession>
<organism evidence="2 3">
    <name type="scientific">Canariomyces notabilis</name>
    <dbReference type="NCBI Taxonomy" id="2074819"/>
    <lineage>
        <taxon>Eukaryota</taxon>
        <taxon>Fungi</taxon>
        <taxon>Dikarya</taxon>
        <taxon>Ascomycota</taxon>
        <taxon>Pezizomycotina</taxon>
        <taxon>Sordariomycetes</taxon>
        <taxon>Sordariomycetidae</taxon>
        <taxon>Sordariales</taxon>
        <taxon>Chaetomiaceae</taxon>
        <taxon>Canariomyces</taxon>
    </lineage>
</organism>
<dbReference type="AlphaFoldDB" id="A0AAN6TID4"/>
<evidence type="ECO:0000313" key="3">
    <source>
        <dbReference type="Proteomes" id="UP001302812"/>
    </source>
</evidence>